<evidence type="ECO:0008006" key="4">
    <source>
        <dbReference type="Google" id="ProtNLM"/>
    </source>
</evidence>
<dbReference type="KEGG" id="ten:LPB136_10430"/>
<keyword evidence="3" id="KW-1185">Reference proteome</keyword>
<accession>A0A1L3JKT6</accession>
<feature type="chain" id="PRO_5012046665" description="DUF3078 domain-containing protein" evidence="1">
    <location>
        <begin position="21"/>
        <end position="282"/>
    </location>
</feature>
<proteinExistence type="predicted"/>
<dbReference type="AlphaFoldDB" id="A0A1L3JKT6"/>
<feature type="signal peptide" evidence="1">
    <location>
        <begin position="1"/>
        <end position="20"/>
    </location>
</feature>
<evidence type="ECO:0000313" key="2">
    <source>
        <dbReference type="EMBL" id="APG65755.1"/>
    </source>
</evidence>
<protein>
    <recommendedName>
        <fullName evidence="4">DUF3078 domain-containing protein</fullName>
    </recommendedName>
</protein>
<dbReference type="EMBL" id="CP018155">
    <property type="protein sequence ID" value="APG65755.1"/>
    <property type="molecule type" value="Genomic_DNA"/>
</dbReference>
<organism evidence="2 3">
    <name type="scientific">Tenacibaculum todarodis</name>
    <dbReference type="NCBI Taxonomy" id="1850252"/>
    <lineage>
        <taxon>Bacteria</taxon>
        <taxon>Pseudomonadati</taxon>
        <taxon>Bacteroidota</taxon>
        <taxon>Flavobacteriia</taxon>
        <taxon>Flavobacteriales</taxon>
        <taxon>Flavobacteriaceae</taxon>
        <taxon>Tenacibaculum</taxon>
    </lineage>
</organism>
<keyword evidence="1" id="KW-0732">Signal</keyword>
<dbReference type="InterPro" id="IPR021428">
    <property type="entry name" value="DUF3078"/>
</dbReference>
<sequence length="282" mass="32610">MKNVYFSIICIFLISVSVFGNHTTDSIQKWAIKGKFTFLFNQSAFSNWTSGGDNTIAGNVNINYDFNYKKGKWNWDNKIITGYGLSHVDDKGFRKTNDQFEYNSLLGLKSKGLWFFSFFNNITTQFTRGYDYSQTPVKPTSTFFSPAYISFGPGLLWKKSDDYRINIAPATSRFTFVSEEFSGKYGVDVGETSSYSLGFNLSTYMKFDLMENINMENIVAIYSDYLNHPENIDVNYQMNLLFTINKYFSMNMTLHAVIDDNTSKRIQFREIFGLGLSYFFQK</sequence>
<evidence type="ECO:0000313" key="3">
    <source>
        <dbReference type="Proteomes" id="UP000181898"/>
    </source>
</evidence>
<reference evidence="2 3" key="1">
    <citation type="submission" date="2016-11" db="EMBL/GenBank/DDBJ databases">
        <title>Tenacibaculum sp. LPB0136, isolated from marine environment.</title>
        <authorList>
            <person name="Kim E."/>
            <person name="Yi H."/>
        </authorList>
    </citation>
    <scope>NUCLEOTIDE SEQUENCE [LARGE SCALE GENOMIC DNA]</scope>
    <source>
        <strain evidence="2 3">LPB0136</strain>
    </source>
</reference>
<evidence type="ECO:0000256" key="1">
    <source>
        <dbReference type="SAM" id="SignalP"/>
    </source>
</evidence>
<dbReference type="Pfam" id="PF11276">
    <property type="entry name" value="DUF3078"/>
    <property type="match status" value="1"/>
</dbReference>
<dbReference type="STRING" id="1850252.LPB136_10430"/>
<dbReference type="OrthoDB" id="1495718at2"/>
<gene>
    <name evidence="2" type="ORF">LPB136_10430</name>
</gene>
<name>A0A1L3JKT6_9FLAO</name>
<dbReference type="RefSeq" id="WP_072556279.1">
    <property type="nucleotide sequence ID" value="NZ_CP018155.1"/>
</dbReference>
<dbReference type="Proteomes" id="UP000181898">
    <property type="component" value="Chromosome"/>
</dbReference>